<feature type="binding site" evidence="1">
    <location>
        <position position="149"/>
    </location>
    <ligand>
        <name>Mn(2+)</name>
        <dbReference type="ChEBI" id="CHEBI:29035"/>
        <label>2</label>
    </ligand>
</feature>
<keyword evidence="6" id="KW-1185">Reference proteome</keyword>
<evidence type="ECO:0000313" key="3">
    <source>
        <dbReference type="EMBL" id="PLR82526.1"/>
    </source>
</evidence>
<organism evidence="3 5">
    <name type="scientific">Bacillus canaveralius</name>
    <dbReference type="NCBI Taxonomy" id="1403243"/>
    <lineage>
        <taxon>Bacteria</taxon>
        <taxon>Bacillati</taxon>
        <taxon>Bacillota</taxon>
        <taxon>Bacilli</taxon>
        <taxon>Bacillales</taxon>
        <taxon>Bacillaceae</taxon>
        <taxon>Bacillus</taxon>
    </lineage>
</organism>
<dbReference type="PANTHER" id="PTHR30575">
    <property type="entry name" value="PEPTIDASE M20"/>
    <property type="match status" value="1"/>
</dbReference>
<dbReference type="RefSeq" id="WP_101577613.1">
    <property type="nucleotide sequence ID" value="NZ_PGVD01000037.1"/>
</dbReference>
<dbReference type="InterPro" id="IPR011650">
    <property type="entry name" value="Peptidase_M20_dimer"/>
</dbReference>
<comment type="caution">
    <text evidence="3">The sequence shown here is derived from an EMBL/GenBank/DDBJ whole genome shotgun (WGS) entry which is preliminary data.</text>
</comment>
<dbReference type="InterPro" id="IPR017439">
    <property type="entry name" value="Amidohydrolase"/>
</dbReference>
<evidence type="ECO:0000313" key="5">
    <source>
        <dbReference type="Proteomes" id="UP000234951"/>
    </source>
</evidence>
<dbReference type="SUPFAM" id="SSF53187">
    <property type="entry name" value="Zn-dependent exopeptidases"/>
    <property type="match status" value="1"/>
</dbReference>
<dbReference type="NCBIfam" id="TIGR01891">
    <property type="entry name" value="amidohydrolases"/>
    <property type="match status" value="1"/>
</dbReference>
<evidence type="ECO:0000313" key="4">
    <source>
        <dbReference type="EMBL" id="PLR95697.1"/>
    </source>
</evidence>
<dbReference type="GO" id="GO:0005737">
    <property type="term" value="C:cytoplasm"/>
    <property type="evidence" value="ECO:0007669"/>
    <property type="project" value="TreeGrafter"/>
</dbReference>
<dbReference type="InterPro" id="IPR052030">
    <property type="entry name" value="Peptidase_M20/M20A_hydrolases"/>
</dbReference>
<proteinExistence type="predicted"/>
<keyword evidence="1" id="KW-0464">Manganese</keyword>
<keyword evidence="1" id="KW-0479">Metal-binding</keyword>
<dbReference type="Proteomes" id="UP000235114">
    <property type="component" value="Unassembled WGS sequence"/>
</dbReference>
<dbReference type="GO" id="GO:0071713">
    <property type="term" value="F:para-aminobenzoyl-glutamate hydrolase activity"/>
    <property type="evidence" value="ECO:0007669"/>
    <property type="project" value="TreeGrafter"/>
</dbReference>
<dbReference type="InterPro" id="IPR002933">
    <property type="entry name" value="Peptidase_M20"/>
</dbReference>
<sequence length="452" mass="49430">MFTTSKKFLDETYSLMVGWRRDFHQYAESGWLEFRTASLVAARLEEWGYKVLAGKEVIDEDSRMGVPPHRYLNEHEKRALAQGADPNWLPVFSGGFTGVVGVLDSERPGPTIALRFDMDALDIQESHSEDHVPVKEGFVSVNPVMMHACGHDAHTAIGLGLARILSFNKQDLIGKVKLIFQPAEEGVRGAKSMVEAGVLDDVDIFFASHVGTGIPLGEVVSGENGFLATTKIDVTFTGKAAHAGGNPEEGKNALLASASAVLNLHSIPRHSSGQSRINVGVLQAGNGRNIIPSTSHMKLETRGQTTAIDEYMVRRVIKILQSSATMYDVDLDINVVGEAKTSDCSEVLKKYIEKILLKIAEVKNIRNGSPSAAGSEDATYMMERVKENGGVASYMIFGTTLAAGHHNEKFDIEESVMRIAVLSLSQLILDINQFTDEKLQQHNERGKSYDKS</sequence>
<name>A0A2N5GLN2_9BACI</name>
<protein>
    <submittedName>
        <fullName evidence="3">Peptidase M20</fullName>
    </submittedName>
</protein>
<dbReference type="GO" id="GO:0016805">
    <property type="term" value="F:dipeptidase activity"/>
    <property type="evidence" value="ECO:0007669"/>
    <property type="project" value="TreeGrafter"/>
</dbReference>
<dbReference type="EMBL" id="PGVD01000037">
    <property type="protein sequence ID" value="PLR95697.1"/>
    <property type="molecule type" value="Genomic_DNA"/>
</dbReference>
<dbReference type="Pfam" id="PF01546">
    <property type="entry name" value="Peptidase_M20"/>
    <property type="match status" value="1"/>
</dbReference>
<dbReference type="GO" id="GO:0046872">
    <property type="term" value="F:metal ion binding"/>
    <property type="evidence" value="ECO:0007669"/>
    <property type="project" value="UniProtKB-KW"/>
</dbReference>
<feature type="binding site" evidence="1">
    <location>
        <position position="406"/>
    </location>
    <ligand>
        <name>Mn(2+)</name>
        <dbReference type="ChEBI" id="CHEBI:29035"/>
        <label>2</label>
    </ligand>
</feature>
<accession>A0A2N5GLN2</accession>
<dbReference type="Proteomes" id="UP000234951">
    <property type="component" value="Unassembled WGS sequence"/>
</dbReference>
<feature type="binding site" evidence="1">
    <location>
        <position position="185"/>
    </location>
    <ligand>
        <name>Mn(2+)</name>
        <dbReference type="ChEBI" id="CHEBI:29035"/>
        <label>2</label>
    </ligand>
</feature>
<dbReference type="GO" id="GO:0046657">
    <property type="term" value="P:folic acid catabolic process"/>
    <property type="evidence" value="ECO:0007669"/>
    <property type="project" value="TreeGrafter"/>
</dbReference>
<evidence type="ECO:0000313" key="6">
    <source>
        <dbReference type="Proteomes" id="UP000235114"/>
    </source>
</evidence>
<comment type="cofactor">
    <cofactor evidence="1">
        <name>Mn(2+)</name>
        <dbReference type="ChEBI" id="CHEBI:29035"/>
    </cofactor>
    <text evidence="1">The Mn(2+) ion enhances activity.</text>
</comment>
<dbReference type="EMBL" id="PGVA01000026">
    <property type="protein sequence ID" value="PLR82526.1"/>
    <property type="molecule type" value="Genomic_DNA"/>
</dbReference>
<feature type="binding site" evidence="1">
    <location>
        <position position="209"/>
    </location>
    <ligand>
        <name>Mn(2+)</name>
        <dbReference type="ChEBI" id="CHEBI:29035"/>
        <label>2</label>
    </ligand>
</feature>
<feature type="domain" description="Peptidase M20 dimerisation" evidence="2">
    <location>
        <begin position="233"/>
        <end position="315"/>
    </location>
</feature>
<dbReference type="OrthoDB" id="9776731at2"/>
<reference evidence="4 6" key="2">
    <citation type="submission" date="2017-12" db="EMBL/GenBank/DDBJ databases">
        <title>Comparative Functional Genomics of Dry Heat Resistant strains isolated from the Viking Spacecraft.</title>
        <authorList>
            <person name="Seuylemezian A."/>
            <person name="Cooper K."/>
            <person name="Vaishampayan P."/>
        </authorList>
    </citation>
    <scope>NUCLEOTIDE SEQUENCE [LARGE SCALE GENOMIC DNA]</scope>
    <source>
        <strain evidence="4 6">ATCC 29669</strain>
    </source>
</reference>
<dbReference type="Pfam" id="PF07687">
    <property type="entry name" value="M20_dimer"/>
    <property type="match status" value="1"/>
</dbReference>
<dbReference type="PANTHER" id="PTHR30575:SF3">
    <property type="entry name" value="PEPTIDASE M20 DIMERISATION DOMAIN-CONTAINING PROTEIN"/>
    <property type="match status" value="1"/>
</dbReference>
<dbReference type="AlphaFoldDB" id="A0A2N5GLN2"/>
<dbReference type="Gene3D" id="3.40.630.10">
    <property type="entry name" value="Zn peptidases"/>
    <property type="match status" value="1"/>
</dbReference>
<dbReference type="InterPro" id="IPR036264">
    <property type="entry name" value="Bact_exopeptidase_dim_dom"/>
</dbReference>
<evidence type="ECO:0000259" key="2">
    <source>
        <dbReference type="Pfam" id="PF07687"/>
    </source>
</evidence>
<dbReference type="PIRSF" id="PIRSF005962">
    <property type="entry name" value="Pept_M20D_amidohydro"/>
    <property type="match status" value="1"/>
</dbReference>
<evidence type="ECO:0000256" key="1">
    <source>
        <dbReference type="PIRSR" id="PIRSR005962-1"/>
    </source>
</evidence>
<gene>
    <name evidence="3" type="ORF">CU635_12045</name>
    <name evidence="4" type="ORF">CVD25_14380</name>
</gene>
<reference evidence="3 5" key="1">
    <citation type="submission" date="2017-11" db="EMBL/GenBank/DDBJ databases">
        <title>Comparitive Functional Genomics of Dry Heat Resistant strains isolated from the Viking Spacecraft.</title>
        <authorList>
            <person name="Seuylemezian A."/>
            <person name="Cooper K."/>
            <person name="Vaishampayan P."/>
        </authorList>
    </citation>
    <scope>NUCLEOTIDE SEQUENCE [LARGE SCALE GENOMIC DNA]</scope>
    <source>
        <strain evidence="3 5">M4.6</strain>
    </source>
</reference>
<feature type="binding site" evidence="1">
    <location>
        <position position="151"/>
    </location>
    <ligand>
        <name>Mn(2+)</name>
        <dbReference type="ChEBI" id="CHEBI:29035"/>
        <label>2</label>
    </ligand>
</feature>
<dbReference type="SUPFAM" id="SSF55031">
    <property type="entry name" value="Bacterial exopeptidase dimerisation domain"/>
    <property type="match status" value="1"/>
</dbReference>